<protein>
    <recommendedName>
        <fullName evidence="4">DUF4386 family protein</fullName>
    </recommendedName>
</protein>
<sequence>MTEHQVPQAQRTALRRPVAPLLGAVAFLLCYLAVDFATGAVQNGDMPLPNDPADAIYAYLRDNTTASLLTGILQALSVLGLAVVVAGPVAAIGTRRSVVRILGATAVAAMLVSAGLSIALGLTATTASQDTVLAMREVNFFTGGVVHIVALGLFVFLATRAAAWTRPVRVMGWVAGVPAVLSILSVAFFYASPLLPLGRLLCMVCLIVAAVSLARGRTPVRAA</sequence>
<reference evidence="2 3" key="1">
    <citation type="submission" date="2019-10" db="EMBL/GenBank/DDBJ databases">
        <title>Glycomyces albidus sp. nov., a novel actinomycete isolated from rhizosphere soil of wheat (Triticum aestivum L.).</title>
        <authorList>
            <person name="Qian L."/>
        </authorList>
    </citation>
    <scope>NUCLEOTIDE SEQUENCE [LARGE SCALE GENOMIC DNA]</scope>
    <source>
        <strain evidence="2 3">NEAU-7082</strain>
    </source>
</reference>
<feature type="transmembrane region" description="Helical" evidence="1">
    <location>
        <begin position="170"/>
        <end position="191"/>
    </location>
</feature>
<feature type="transmembrane region" description="Helical" evidence="1">
    <location>
        <begin position="21"/>
        <end position="41"/>
    </location>
</feature>
<feature type="transmembrane region" description="Helical" evidence="1">
    <location>
        <begin position="197"/>
        <end position="214"/>
    </location>
</feature>
<accession>A0A6L5G9W1</accession>
<keyword evidence="1" id="KW-1133">Transmembrane helix</keyword>
<keyword evidence="1" id="KW-0812">Transmembrane</keyword>
<evidence type="ECO:0000313" key="2">
    <source>
        <dbReference type="EMBL" id="MQM26368.1"/>
    </source>
</evidence>
<keyword evidence="3" id="KW-1185">Reference proteome</keyword>
<dbReference type="AlphaFoldDB" id="A0A6L5G9W1"/>
<dbReference type="Proteomes" id="UP000477750">
    <property type="component" value="Unassembled WGS sequence"/>
</dbReference>
<gene>
    <name evidence="2" type="ORF">GFD30_12420</name>
</gene>
<evidence type="ECO:0000256" key="1">
    <source>
        <dbReference type="SAM" id="Phobius"/>
    </source>
</evidence>
<proteinExistence type="predicted"/>
<feature type="transmembrane region" description="Helical" evidence="1">
    <location>
        <begin position="68"/>
        <end position="91"/>
    </location>
</feature>
<organism evidence="2 3">
    <name type="scientific">Glycomyces albidus</name>
    <dbReference type="NCBI Taxonomy" id="2656774"/>
    <lineage>
        <taxon>Bacteria</taxon>
        <taxon>Bacillati</taxon>
        <taxon>Actinomycetota</taxon>
        <taxon>Actinomycetes</taxon>
        <taxon>Glycomycetales</taxon>
        <taxon>Glycomycetaceae</taxon>
        <taxon>Glycomyces</taxon>
    </lineage>
</organism>
<dbReference type="RefSeq" id="WP_153025533.1">
    <property type="nucleotide sequence ID" value="NZ_WIAO01000013.1"/>
</dbReference>
<keyword evidence="1" id="KW-0472">Membrane</keyword>
<evidence type="ECO:0008006" key="4">
    <source>
        <dbReference type="Google" id="ProtNLM"/>
    </source>
</evidence>
<feature type="transmembrane region" description="Helical" evidence="1">
    <location>
        <begin position="140"/>
        <end position="158"/>
    </location>
</feature>
<evidence type="ECO:0000313" key="3">
    <source>
        <dbReference type="Proteomes" id="UP000477750"/>
    </source>
</evidence>
<name>A0A6L5G9W1_9ACTN</name>
<dbReference type="EMBL" id="WIAO01000013">
    <property type="protein sequence ID" value="MQM26368.1"/>
    <property type="molecule type" value="Genomic_DNA"/>
</dbReference>
<feature type="transmembrane region" description="Helical" evidence="1">
    <location>
        <begin position="98"/>
        <end position="120"/>
    </location>
</feature>
<comment type="caution">
    <text evidence="2">The sequence shown here is derived from an EMBL/GenBank/DDBJ whole genome shotgun (WGS) entry which is preliminary data.</text>
</comment>